<dbReference type="GO" id="GO:0007165">
    <property type="term" value="P:signal transduction"/>
    <property type="evidence" value="ECO:0007669"/>
    <property type="project" value="InterPro"/>
</dbReference>
<comment type="caution">
    <text evidence="2">The sequence shown here is derived from an EMBL/GenBank/DDBJ whole genome shotgun (WGS) entry which is preliminary data.</text>
</comment>
<dbReference type="SUPFAM" id="SSF52200">
    <property type="entry name" value="Toll/Interleukin receptor TIR domain"/>
    <property type="match status" value="1"/>
</dbReference>
<proteinExistence type="predicted"/>
<feature type="domain" description="TIR" evidence="1">
    <location>
        <begin position="48"/>
        <end position="187"/>
    </location>
</feature>
<name>A0A8S3SIC2_MYTED</name>
<dbReference type="PROSITE" id="PS50104">
    <property type="entry name" value="TIR"/>
    <property type="match status" value="1"/>
</dbReference>
<dbReference type="Pfam" id="PF01582">
    <property type="entry name" value="TIR"/>
    <property type="match status" value="1"/>
</dbReference>
<keyword evidence="3" id="KW-1185">Reference proteome</keyword>
<reference evidence="2" key="1">
    <citation type="submission" date="2021-03" db="EMBL/GenBank/DDBJ databases">
        <authorList>
            <person name="Bekaert M."/>
        </authorList>
    </citation>
    <scope>NUCLEOTIDE SEQUENCE</scope>
</reference>
<dbReference type="InterPro" id="IPR000157">
    <property type="entry name" value="TIR_dom"/>
</dbReference>
<organism evidence="2 3">
    <name type="scientific">Mytilus edulis</name>
    <name type="common">Blue mussel</name>
    <dbReference type="NCBI Taxonomy" id="6550"/>
    <lineage>
        <taxon>Eukaryota</taxon>
        <taxon>Metazoa</taxon>
        <taxon>Spiralia</taxon>
        <taxon>Lophotrochozoa</taxon>
        <taxon>Mollusca</taxon>
        <taxon>Bivalvia</taxon>
        <taxon>Autobranchia</taxon>
        <taxon>Pteriomorphia</taxon>
        <taxon>Mytilida</taxon>
        <taxon>Mytiloidea</taxon>
        <taxon>Mytilidae</taxon>
        <taxon>Mytilinae</taxon>
        <taxon>Mytilus</taxon>
    </lineage>
</organism>
<gene>
    <name evidence="2" type="ORF">MEDL_34345</name>
</gene>
<dbReference type="InterPro" id="IPR035897">
    <property type="entry name" value="Toll_tir_struct_dom_sf"/>
</dbReference>
<evidence type="ECO:0000259" key="1">
    <source>
        <dbReference type="PROSITE" id="PS50104"/>
    </source>
</evidence>
<evidence type="ECO:0000313" key="3">
    <source>
        <dbReference type="Proteomes" id="UP000683360"/>
    </source>
</evidence>
<dbReference type="EMBL" id="CAJPWZ010001673">
    <property type="protein sequence ID" value="CAG2220897.1"/>
    <property type="molecule type" value="Genomic_DNA"/>
</dbReference>
<sequence length="210" mass="24695">MIFVLLVKLYNYICVRQLSKYILIRNPQYALSGTCPCNIGNLSITEDTKYDIMIIYNEEEYNLVKYSFVPFFENHKLSVFVDARDMIAGRTKARAYSEAVQSCRNFVIIGSETFVNDQWNNEFILGDLILQMIHEHQGHHVVVVKWNNAEVPQAFRWDPKITIIEWSERRSTSENMAIFKTEYSRFHVLGECFVNLKISNKMIKMQCKKL</sequence>
<protein>
    <recommendedName>
        <fullName evidence="1">TIR domain-containing protein</fullName>
    </recommendedName>
</protein>
<accession>A0A8S3SIC2</accession>
<dbReference type="Proteomes" id="UP000683360">
    <property type="component" value="Unassembled WGS sequence"/>
</dbReference>
<evidence type="ECO:0000313" key="2">
    <source>
        <dbReference type="EMBL" id="CAG2220897.1"/>
    </source>
</evidence>
<dbReference type="Gene3D" id="3.40.50.10140">
    <property type="entry name" value="Toll/interleukin-1 receptor homology (TIR) domain"/>
    <property type="match status" value="1"/>
</dbReference>
<dbReference type="AlphaFoldDB" id="A0A8S3SIC2"/>